<dbReference type="EMBL" id="SRPO01000081">
    <property type="protein sequence ID" value="KAG5942378.1"/>
    <property type="molecule type" value="Genomic_DNA"/>
</dbReference>
<dbReference type="OrthoDB" id="8905873at2759"/>
<accession>A0A9P7SI39</accession>
<keyword evidence="2" id="KW-1185">Reference proteome</keyword>
<comment type="caution">
    <text evidence="1">The sequence shown here is derived from an EMBL/GenBank/DDBJ whole genome shotgun (WGS) entry which is preliminary data.</text>
</comment>
<dbReference type="AlphaFoldDB" id="A0A9P7SI39"/>
<evidence type="ECO:0008006" key="3">
    <source>
        <dbReference type="Google" id="ProtNLM"/>
    </source>
</evidence>
<dbReference type="Gene3D" id="1.10.510.10">
    <property type="entry name" value="Transferase(Phosphotransferase) domain 1"/>
    <property type="match status" value="1"/>
</dbReference>
<dbReference type="Proteomes" id="UP000706124">
    <property type="component" value="Unassembled WGS sequence"/>
</dbReference>
<evidence type="ECO:0000313" key="1">
    <source>
        <dbReference type="EMBL" id="KAG5942378.1"/>
    </source>
</evidence>
<organism evidence="1 2">
    <name type="scientific">Claviceps pazoutovae</name>
    <dbReference type="NCBI Taxonomy" id="1649127"/>
    <lineage>
        <taxon>Eukaryota</taxon>
        <taxon>Fungi</taxon>
        <taxon>Dikarya</taxon>
        <taxon>Ascomycota</taxon>
        <taxon>Pezizomycotina</taxon>
        <taxon>Sordariomycetes</taxon>
        <taxon>Hypocreomycetidae</taxon>
        <taxon>Hypocreales</taxon>
        <taxon>Clavicipitaceae</taxon>
        <taxon>Claviceps</taxon>
    </lineage>
</organism>
<reference evidence="1 2" key="1">
    <citation type="journal article" date="2020" name="bioRxiv">
        <title>Whole genome comparisons of ergot fungi reveals the divergence and evolution of species within the genus Claviceps are the result of varying mechanisms driving genome evolution and host range expansion.</title>
        <authorList>
            <person name="Wyka S.A."/>
            <person name="Mondo S.J."/>
            <person name="Liu M."/>
            <person name="Dettman J."/>
            <person name="Nalam V."/>
            <person name="Broders K.D."/>
        </authorList>
    </citation>
    <scope>NUCLEOTIDE SEQUENCE [LARGE SCALE GENOMIC DNA]</scope>
    <source>
        <strain evidence="1 2">CCC 1485</strain>
    </source>
</reference>
<evidence type="ECO:0000313" key="2">
    <source>
        <dbReference type="Proteomes" id="UP000706124"/>
    </source>
</evidence>
<proteinExistence type="predicted"/>
<dbReference type="SUPFAM" id="SSF56112">
    <property type="entry name" value="Protein kinase-like (PK-like)"/>
    <property type="match status" value="1"/>
</dbReference>
<dbReference type="InterPro" id="IPR011009">
    <property type="entry name" value="Kinase-like_dom_sf"/>
</dbReference>
<sequence>MVRFEFPRSRLIEQAEQAMESVHDRGVLHGKVRWENILFNPETSDVMVIDFERAGLLDKSRSAEQDAGVLKTPRRTIEQLRRGERNGVVFANFEKTNNVRSVRFHFESLTANGSRACYDSEAILRKRMAAERYRSHFRGGTDAVWEAVAKNAATQARRVRITAVRTWLLVKMQELKEIVMID</sequence>
<name>A0A9P7SI39_9HYPO</name>
<gene>
    <name evidence="1" type="ORF">E4U60_007338</name>
</gene>
<protein>
    <recommendedName>
        <fullName evidence="3">Protein kinase domain-containing protein</fullName>
    </recommendedName>
</protein>